<dbReference type="STRING" id="1392877.SAMN05216221_3832"/>
<keyword evidence="4" id="KW-1185">Reference proteome</keyword>
<sequence length="143" mass="15533">MRRLALLLLTLSLALPAAAERLQRFGDLEVHYNVFNSSFLQPDIAASSGLVRSKTQGVLNVAVMRAGKPVPAAAVSGTVKNLLGQSKPLAFQRVSEGEGDKQAVYHLAQFPVTEREVLTFDLKVQEGGVTHSLTFNQEVFPDE</sequence>
<proteinExistence type="predicted"/>
<evidence type="ECO:0000259" key="2">
    <source>
        <dbReference type="Pfam" id="PF14467"/>
    </source>
</evidence>
<dbReference type="AlphaFoldDB" id="A0A1H1YKU7"/>
<evidence type="ECO:0000313" key="4">
    <source>
        <dbReference type="Proteomes" id="UP000243359"/>
    </source>
</evidence>
<feature type="signal peptide" evidence="1">
    <location>
        <begin position="1"/>
        <end position="19"/>
    </location>
</feature>
<gene>
    <name evidence="3" type="ORF">SAMN05216221_3832</name>
</gene>
<accession>A0A1H1YKU7</accession>
<dbReference type="Gene3D" id="2.60.40.3340">
    <property type="entry name" value="Domain of unknown function DUF4426"/>
    <property type="match status" value="1"/>
</dbReference>
<dbReference type="Pfam" id="PF14467">
    <property type="entry name" value="DUF4426"/>
    <property type="match status" value="1"/>
</dbReference>
<dbReference type="OrthoDB" id="8563353at2"/>
<dbReference type="EMBL" id="LT629751">
    <property type="protein sequence ID" value="SDT21889.1"/>
    <property type="molecule type" value="Genomic_DNA"/>
</dbReference>
<keyword evidence="1" id="KW-0732">Signal</keyword>
<name>A0A1H1YKU7_9PSED</name>
<dbReference type="InterPro" id="IPR025218">
    <property type="entry name" value="DUF4426"/>
</dbReference>
<reference evidence="4" key="1">
    <citation type="submission" date="2016-10" db="EMBL/GenBank/DDBJ databases">
        <authorList>
            <person name="Varghese N."/>
            <person name="Submissions S."/>
        </authorList>
    </citation>
    <scope>NUCLEOTIDE SEQUENCE [LARGE SCALE GENOMIC DNA]</scope>
    <source>
        <strain evidence="4">KCTC 32247</strain>
    </source>
</reference>
<feature type="domain" description="DUF4426" evidence="2">
    <location>
        <begin position="23"/>
        <end position="142"/>
    </location>
</feature>
<protein>
    <recommendedName>
        <fullName evidence="2">DUF4426 domain-containing protein</fullName>
    </recommendedName>
</protein>
<evidence type="ECO:0000313" key="3">
    <source>
        <dbReference type="EMBL" id="SDT21889.1"/>
    </source>
</evidence>
<dbReference type="RefSeq" id="WP_090351380.1">
    <property type="nucleotide sequence ID" value="NZ_LT629751.1"/>
</dbReference>
<evidence type="ECO:0000256" key="1">
    <source>
        <dbReference type="SAM" id="SignalP"/>
    </source>
</evidence>
<organism evidence="3 4">
    <name type="scientific">Pseudomonas oryzae</name>
    <dbReference type="NCBI Taxonomy" id="1392877"/>
    <lineage>
        <taxon>Bacteria</taxon>
        <taxon>Pseudomonadati</taxon>
        <taxon>Pseudomonadota</taxon>
        <taxon>Gammaproteobacteria</taxon>
        <taxon>Pseudomonadales</taxon>
        <taxon>Pseudomonadaceae</taxon>
        <taxon>Pseudomonas</taxon>
    </lineage>
</organism>
<dbReference type="Proteomes" id="UP000243359">
    <property type="component" value="Chromosome I"/>
</dbReference>
<feature type="chain" id="PRO_5009266661" description="DUF4426 domain-containing protein" evidence="1">
    <location>
        <begin position="20"/>
        <end position="143"/>
    </location>
</feature>